<reference evidence="2 3" key="1">
    <citation type="submission" date="2023-08" db="EMBL/GenBank/DDBJ databases">
        <title>Implementing the SeqCode for naming new Mesorhizobium species isolated from Vachellia karroo root nodules.</title>
        <authorList>
            <person name="Van Lill M."/>
        </authorList>
    </citation>
    <scope>NUCLEOTIDE SEQUENCE [LARGE SCALE GENOMIC DNA]</scope>
    <source>
        <strain evidence="2 3">VK24D</strain>
    </source>
</reference>
<evidence type="ECO:0000256" key="1">
    <source>
        <dbReference type="ARBA" id="ARBA00005519"/>
    </source>
</evidence>
<comment type="caution">
    <text evidence="2">The sequence shown here is derived from an EMBL/GenBank/DDBJ whole genome shotgun (WGS) entry which is preliminary data.</text>
</comment>
<evidence type="ECO:0000313" key="2">
    <source>
        <dbReference type="EMBL" id="MDX8480107.1"/>
    </source>
</evidence>
<name>A0ABU4XZI5_9HYPH</name>
<sequence length="294" mass="31785">MRMPQLVTDPGTRQTDRYEIVAPQQKESFVDSTRINGTGSLPSPPGYVGRDDDDLFRQTLNQARLSTVALVSANAPIWRSSAPYEDFSHGGYSWNNDIWGGRGAGPQTISVYADNRWSVWSNQPNTGGIKSYPHQAFNVGKPLSSIKTLTGSFNQDVPSGGAWDTAYDIWDSSHQNEIMLWTNHTGNPDGSGNVKPISSQYDTSGAAIPVYRNVNVGGANWNVFVGSNGQRVISLVRTSKTDSGTVDIKGVLDWLKSKGYFGDINVGSVQYGVEITGSAGGANFNFKNCSVTST</sequence>
<gene>
    <name evidence="2" type="ORF">RFN28_16730</name>
</gene>
<accession>A0ABU4XZI5</accession>
<keyword evidence="3" id="KW-1185">Reference proteome</keyword>
<dbReference type="Gene3D" id="2.60.120.180">
    <property type="match status" value="1"/>
</dbReference>
<dbReference type="Proteomes" id="UP001287059">
    <property type="component" value="Unassembled WGS sequence"/>
</dbReference>
<comment type="similarity">
    <text evidence="1">Belongs to the glycosyl hydrolase 12 (cellulase H) family.</text>
</comment>
<dbReference type="InterPro" id="IPR002594">
    <property type="entry name" value="GH12"/>
</dbReference>
<dbReference type="GO" id="GO:0016787">
    <property type="term" value="F:hydrolase activity"/>
    <property type="evidence" value="ECO:0007669"/>
    <property type="project" value="UniProtKB-KW"/>
</dbReference>
<dbReference type="PANTHER" id="PTHR34002:SF9">
    <property type="entry name" value="XYLOGLUCAN-SPECIFIC ENDO-BETA-1,4-GLUCANASE A"/>
    <property type="match status" value="1"/>
</dbReference>
<dbReference type="PANTHER" id="PTHR34002">
    <property type="entry name" value="BLR1656 PROTEIN"/>
    <property type="match status" value="1"/>
</dbReference>
<dbReference type="EMBL" id="JAVIIW010000018">
    <property type="protein sequence ID" value="MDX8480107.1"/>
    <property type="molecule type" value="Genomic_DNA"/>
</dbReference>
<evidence type="ECO:0000313" key="3">
    <source>
        <dbReference type="Proteomes" id="UP001287059"/>
    </source>
</evidence>
<dbReference type="SUPFAM" id="SSF49899">
    <property type="entry name" value="Concanavalin A-like lectins/glucanases"/>
    <property type="match status" value="1"/>
</dbReference>
<dbReference type="InterPro" id="IPR013319">
    <property type="entry name" value="GH11/12"/>
</dbReference>
<proteinExistence type="inferred from homology"/>
<protein>
    <submittedName>
        <fullName evidence="2">Glycosyl hydrolase</fullName>
    </submittedName>
</protein>
<organism evidence="2 3">
    <name type="scientific">Mesorhizobium album</name>
    <dbReference type="NCBI Taxonomy" id="3072314"/>
    <lineage>
        <taxon>Bacteria</taxon>
        <taxon>Pseudomonadati</taxon>
        <taxon>Pseudomonadota</taxon>
        <taxon>Alphaproteobacteria</taxon>
        <taxon>Hyphomicrobiales</taxon>
        <taxon>Phyllobacteriaceae</taxon>
        <taxon>Mesorhizobium</taxon>
    </lineage>
</organism>
<dbReference type="InterPro" id="IPR013320">
    <property type="entry name" value="ConA-like_dom_sf"/>
</dbReference>
<dbReference type="NCBIfam" id="NF004860">
    <property type="entry name" value="PRK06215.1"/>
    <property type="match status" value="1"/>
</dbReference>
<dbReference type="RefSeq" id="WP_320288398.1">
    <property type="nucleotide sequence ID" value="NZ_JAVIIW010000018.1"/>
</dbReference>
<keyword evidence="2" id="KW-0378">Hydrolase</keyword>